<evidence type="ECO:0000313" key="3">
    <source>
        <dbReference type="Proteomes" id="UP001260959"/>
    </source>
</evidence>
<evidence type="ECO:0000256" key="1">
    <source>
        <dbReference type="SAM" id="SignalP"/>
    </source>
</evidence>
<reference evidence="2 3" key="1">
    <citation type="submission" date="2023-08" db="EMBL/GenBank/DDBJ databases">
        <authorList>
            <person name="Maltman C."/>
        </authorList>
    </citation>
    <scope>NUCLEOTIDE SEQUENCE [LARGE SCALE GENOMIC DNA]</scope>
    <source>
        <strain evidence="2 3">ES2</strain>
    </source>
</reference>
<dbReference type="EMBL" id="JAVIXS010000003">
    <property type="protein sequence ID" value="MDR4951648.1"/>
    <property type="molecule type" value="Genomic_DNA"/>
</dbReference>
<evidence type="ECO:0008006" key="4">
    <source>
        <dbReference type="Google" id="ProtNLM"/>
    </source>
</evidence>
<keyword evidence="3" id="KW-1185">Reference proteome</keyword>
<dbReference type="Proteomes" id="UP001260959">
    <property type="component" value="Unassembled WGS sequence"/>
</dbReference>
<keyword evidence="1" id="KW-0732">Signal</keyword>
<evidence type="ECO:0000313" key="2">
    <source>
        <dbReference type="EMBL" id="MDR4951648.1"/>
    </source>
</evidence>
<dbReference type="RefSeq" id="WP_309521716.1">
    <property type="nucleotide sequence ID" value="NZ_JAVIXS010000003.1"/>
</dbReference>
<feature type="signal peptide" evidence="1">
    <location>
        <begin position="1"/>
        <end position="21"/>
    </location>
</feature>
<dbReference type="PROSITE" id="PS51257">
    <property type="entry name" value="PROKAR_LIPOPROTEIN"/>
    <property type="match status" value="1"/>
</dbReference>
<gene>
    <name evidence="2" type="ORF">REB14_05575</name>
</gene>
<protein>
    <recommendedName>
        <fullName evidence="4">Lipoprotein</fullName>
    </recommendedName>
</protein>
<organism evidence="2 3">
    <name type="scientific">Chryseobacterium metallicongregator</name>
    <dbReference type="NCBI Taxonomy" id="3073042"/>
    <lineage>
        <taxon>Bacteria</taxon>
        <taxon>Pseudomonadati</taxon>
        <taxon>Bacteroidota</taxon>
        <taxon>Flavobacteriia</taxon>
        <taxon>Flavobacteriales</taxon>
        <taxon>Weeksellaceae</taxon>
        <taxon>Chryseobacterium group</taxon>
        <taxon>Chryseobacterium</taxon>
    </lineage>
</organism>
<proteinExistence type="predicted"/>
<feature type="chain" id="PRO_5046549921" description="Lipoprotein" evidence="1">
    <location>
        <begin position="22"/>
        <end position="195"/>
    </location>
</feature>
<name>A0ABU1E1I0_9FLAO</name>
<accession>A0ABU1E1I0</accession>
<sequence>MKNFILLLFCFALLYSCSNKNGDHKIEKPKPVLIKIGYYPTFHLPAETILNFNEKYLIFYSPVSYNPPPPLPPSKENGEKWSTEEEKGHLEYLNERPELQPFKITLSQNDIDRIQRISCSFTSEDFNDKDLKPAMDGMSTNIIIVYSNGKLVQINPMNAPNEKQRALYGEILNLLIEKNTNKNDAIILQKIKGYH</sequence>
<comment type="caution">
    <text evidence="2">The sequence shown here is derived from an EMBL/GenBank/DDBJ whole genome shotgun (WGS) entry which is preliminary data.</text>
</comment>